<comment type="similarity">
    <text evidence="1">Belongs to the aldolase class II family. Adducin subfamily.</text>
</comment>
<dbReference type="GO" id="GO:0005886">
    <property type="term" value="C:plasma membrane"/>
    <property type="evidence" value="ECO:0007669"/>
    <property type="project" value="UniProtKB-SubCell"/>
</dbReference>
<dbReference type="PANTHER" id="PTHR10672:SF21">
    <property type="entry name" value="CLASS II ALDOLASE_ADDUCIN N-TERMINAL DOMAIN-CONTAINING PROTEIN"/>
    <property type="match status" value="1"/>
</dbReference>
<protein>
    <recommendedName>
        <fullName evidence="2">Class II aldolase/adducin N-terminal domain-containing protein</fullName>
    </recommendedName>
</protein>
<dbReference type="SUPFAM" id="SSF53639">
    <property type="entry name" value="AraD/HMP-PK domain-like"/>
    <property type="match status" value="1"/>
</dbReference>
<dbReference type="Proteomes" id="UP001163046">
    <property type="component" value="Unassembled WGS sequence"/>
</dbReference>
<organism evidence="3 4">
    <name type="scientific">Desmophyllum pertusum</name>
    <dbReference type="NCBI Taxonomy" id="174260"/>
    <lineage>
        <taxon>Eukaryota</taxon>
        <taxon>Metazoa</taxon>
        <taxon>Cnidaria</taxon>
        <taxon>Anthozoa</taxon>
        <taxon>Hexacorallia</taxon>
        <taxon>Scleractinia</taxon>
        <taxon>Caryophylliina</taxon>
        <taxon>Caryophylliidae</taxon>
        <taxon>Desmophyllum</taxon>
    </lineage>
</organism>
<feature type="domain" description="Class II aldolase/adducin N-terminal" evidence="2">
    <location>
        <begin position="67"/>
        <end position="259"/>
    </location>
</feature>
<dbReference type="Pfam" id="PF00596">
    <property type="entry name" value="Aldolase_II"/>
    <property type="match status" value="1"/>
</dbReference>
<keyword evidence="4" id="KW-1185">Reference proteome</keyword>
<name>A0A9W9YCV3_9CNID</name>
<comment type="caution">
    <text evidence="3">The sequence shown here is derived from an EMBL/GenBank/DDBJ whole genome shotgun (WGS) entry which is preliminary data.</text>
</comment>
<dbReference type="EMBL" id="MU827785">
    <property type="protein sequence ID" value="KAJ7333750.1"/>
    <property type="molecule type" value="Genomic_DNA"/>
</dbReference>
<evidence type="ECO:0000313" key="4">
    <source>
        <dbReference type="Proteomes" id="UP001163046"/>
    </source>
</evidence>
<dbReference type="InterPro" id="IPR036409">
    <property type="entry name" value="Aldolase_II/adducin_N_sf"/>
</dbReference>
<reference evidence="3" key="1">
    <citation type="submission" date="2023-01" db="EMBL/GenBank/DDBJ databases">
        <title>Genome assembly of the deep-sea coral Lophelia pertusa.</title>
        <authorList>
            <person name="Herrera S."/>
            <person name="Cordes E."/>
        </authorList>
    </citation>
    <scope>NUCLEOTIDE SEQUENCE</scope>
    <source>
        <strain evidence="3">USNM1676648</strain>
        <tissue evidence="3">Polyp</tissue>
    </source>
</reference>
<dbReference type="SMART" id="SM01007">
    <property type="entry name" value="Aldolase_II"/>
    <property type="match status" value="1"/>
</dbReference>
<dbReference type="PANTHER" id="PTHR10672">
    <property type="entry name" value="ADDUCIN"/>
    <property type="match status" value="1"/>
</dbReference>
<proteinExistence type="inferred from homology"/>
<dbReference type="OrthoDB" id="3238794at2759"/>
<sequence length="313" mass="34998">MVEHSRENKQYGGRDAFFSPSCFLNQLKTDFSRTSIPRAIQSFRQSSTASNALSVEEAREENWRRRVDLAASYRVFEKYNLHEGVCNHLSMMAPAARGEGESVMLIVPYGLHWSEVGESLIGYKASSLVGLNEKQEVVEGEGEVETSASTIHTGVHRARPDAVCAFHIHPPYCTAIGTLKNPKLGMYHQNSCLFYNRVAYDRDYSGLSTDDEEGMRTAKQLGDKSVLFMCNHGVLVVAPNAARAFDDVYYLERACMTQVLAMSTGQELFELPEELASTANQQLDGPGEREKFCTAHFESVKRVLAKECPDFIE</sequence>
<dbReference type="AlphaFoldDB" id="A0A9W9YCV3"/>
<evidence type="ECO:0000313" key="3">
    <source>
        <dbReference type="EMBL" id="KAJ7333750.1"/>
    </source>
</evidence>
<evidence type="ECO:0000259" key="2">
    <source>
        <dbReference type="SMART" id="SM01007"/>
    </source>
</evidence>
<dbReference type="GO" id="GO:0005856">
    <property type="term" value="C:cytoskeleton"/>
    <property type="evidence" value="ECO:0007669"/>
    <property type="project" value="TreeGrafter"/>
</dbReference>
<evidence type="ECO:0000256" key="1">
    <source>
        <dbReference type="ARBA" id="ARBA00006274"/>
    </source>
</evidence>
<dbReference type="Gene3D" id="3.40.225.10">
    <property type="entry name" value="Class II aldolase/adducin N-terminal domain"/>
    <property type="match status" value="1"/>
</dbReference>
<gene>
    <name evidence="3" type="ORF">OS493_015838</name>
</gene>
<accession>A0A9W9YCV3</accession>
<dbReference type="InterPro" id="IPR051017">
    <property type="entry name" value="Aldolase-II_Adducin_sf"/>
</dbReference>
<dbReference type="GO" id="GO:0051015">
    <property type="term" value="F:actin filament binding"/>
    <property type="evidence" value="ECO:0007669"/>
    <property type="project" value="TreeGrafter"/>
</dbReference>
<dbReference type="InterPro" id="IPR001303">
    <property type="entry name" value="Aldolase_II/adducin_N"/>
</dbReference>